<organism evidence="2 3">
    <name type="scientific">Spirulina subsalsa FACHB-351</name>
    <dbReference type="NCBI Taxonomy" id="234711"/>
    <lineage>
        <taxon>Bacteria</taxon>
        <taxon>Bacillati</taxon>
        <taxon>Cyanobacteriota</taxon>
        <taxon>Cyanophyceae</taxon>
        <taxon>Spirulinales</taxon>
        <taxon>Spirulinaceae</taxon>
        <taxon>Spirulina</taxon>
    </lineage>
</organism>
<evidence type="ECO:0000256" key="1">
    <source>
        <dbReference type="SAM" id="Phobius"/>
    </source>
</evidence>
<reference evidence="2 3" key="1">
    <citation type="submission" date="2021-08" db="EMBL/GenBank/DDBJ databases">
        <title>Draft genome sequence of Spirulina subsalsa with high tolerance to salinity and hype-accumulation of phycocyanin.</title>
        <authorList>
            <person name="Pei H."/>
            <person name="Jiang L."/>
        </authorList>
    </citation>
    <scope>NUCLEOTIDE SEQUENCE [LARGE SCALE GENOMIC DNA]</scope>
    <source>
        <strain evidence="2 3">FACHB-351</strain>
    </source>
</reference>
<feature type="transmembrane region" description="Helical" evidence="1">
    <location>
        <begin position="200"/>
        <end position="218"/>
    </location>
</feature>
<feature type="transmembrane region" description="Helical" evidence="1">
    <location>
        <begin position="24"/>
        <end position="42"/>
    </location>
</feature>
<keyword evidence="1" id="KW-0812">Transmembrane</keyword>
<keyword evidence="1" id="KW-0472">Membrane</keyword>
<dbReference type="Proteomes" id="UP001526426">
    <property type="component" value="Unassembled WGS sequence"/>
</dbReference>
<sequence length="343" mass="39178">MVLILPSLPLAAACSFTKTATLPIIIFEVIVILGFIASVWFISRIEKQWWQQFLTMAVGVLLFELFTAPMWNNHHMGEWAYIYDDVSWILLLCWTALILTIVTVVDRFLSEWKASKRFLVYLGVLIVAVTILEAIVVNIGIRSYAPEVLRDMVNIFILGVPIVEVFYYTPVFTGLVIAFHKYWMLVLGDEPFVPIKYRQWLRSLGLALLAVFLLEMLVQPMVDNVGFPRWSYLVFDITLVLIVAWVAIIGVTALVVEKYFLHYPTWGRFLLALGIAGTFILLLETVLINQGYRVYGASAVSSFVGFTVPQFNIPIEVVFAVPCYLGLIISFIRYWEITLDNRL</sequence>
<feature type="transmembrane region" description="Helical" evidence="1">
    <location>
        <begin position="86"/>
        <end position="106"/>
    </location>
</feature>
<protein>
    <submittedName>
        <fullName evidence="2">Uncharacterized protein</fullName>
    </submittedName>
</protein>
<accession>A0ABT3L691</accession>
<feature type="transmembrane region" description="Helical" evidence="1">
    <location>
        <begin position="268"/>
        <end position="291"/>
    </location>
</feature>
<dbReference type="RefSeq" id="WP_265264861.1">
    <property type="nucleotide sequence ID" value="NZ_JAIHOM010000054.1"/>
</dbReference>
<feature type="transmembrane region" description="Helical" evidence="1">
    <location>
        <begin position="230"/>
        <end position="256"/>
    </location>
</feature>
<feature type="transmembrane region" description="Helical" evidence="1">
    <location>
        <begin position="153"/>
        <end position="179"/>
    </location>
</feature>
<comment type="caution">
    <text evidence="2">The sequence shown here is derived from an EMBL/GenBank/DDBJ whole genome shotgun (WGS) entry which is preliminary data.</text>
</comment>
<evidence type="ECO:0000313" key="2">
    <source>
        <dbReference type="EMBL" id="MCW6037031.1"/>
    </source>
</evidence>
<name>A0ABT3L691_9CYAN</name>
<feature type="transmembrane region" description="Helical" evidence="1">
    <location>
        <begin position="118"/>
        <end position="141"/>
    </location>
</feature>
<keyword evidence="3" id="KW-1185">Reference proteome</keyword>
<keyword evidence="1" id="KW-1133">Transmembrane helix</keyword>
<feature type="transmembrane region" description="Helical" evidence="1">
    <location>
        <begin position="49"/>
        <end position="66"/>
    </location>
</feature>
<feature type="transmembrane region" description="Helical" evidence="1">
    <location>
        <begin position="311"/>
        <end position="335"/>
    </location>
</feature>
<dbReference type="EMBL" id="JAIHOM010000054">
    <property type="protein sequence ID" value="MCW6037031.1"/>
    <property type="molecule type" value="Genomic_DNA"/>
</dbReference>
<gene>
    <name evidence="2" type="ORF">K4A83_12245</name>
</gene>
<evidence type="ECO:0000313" key="3">
    <source>
        <dbReference type="Proteomes" id="UP001526426"/>
    </source>
</evidence>
<proteinExistence type="predicted"/>